<reference evidence="8 9" key="1">
    <citation type="submission" date="2017-03" db="EMBL/GenBank/DDBJ databases">
        <title>Genomes of endolithic fungi from Antarctica.</title>
        <authorList>
            <person name="Coleine C."/>
            <person name="Masonjones S."/>
            <person name="Stajich J.E."/>
        </authorList>
    </citation>
    <scope>NUCLEOTIDE SEQUENCE [LARGE SCALE GENOMIC DNA]</scope>
    <source>
        <strain evidence="8 9">CCFEE 6314</strain>
    </source>
</reference>
<dbReference type="SUPFAM" id="SSF75005">
    <property type="entry name" value="Arabinanase/levansucrase/invertase"/>
    <property type="match status" value="1"/>
</dbReference>
<evidence type="ECO:0000256" key="2">
    <source>
        <dbReference type="ARBA" id="ARBA00022729"/>
    </source>
</evidence>
<dbReference type="GO" id="GO:0004553">
    <property type="term" value="F:hydrolase activity, hydrolyzing O-glycosyl compounds"/>
    <property type="evidence" value="ECO:0007669"/>
    <property type="project" value="InterPro"/>
</dbReference>
<protein>
    <recommendedName>
        <fullName evidence="10">Beta-xylosidase C-terminal Concanavalin A-like domain-containing protein</fullName>
    </recommendedName>
</protein>
<keyword evidence="4 5" id="KW-0326">Glycosidase</keyword>
<dbReference type="OrthoDB" id="272289at2759"/>
<evidence type="ECO:0000256" key="4">
    <source>
        <dbReference type="ARBA" id="ARBA00023295"/>
    </source>
</evidence>
<dbReference type="PANTHER" id="PTHR43817">
    <property type="entry name" value="GLYCOSYL HYDROLASE"/>
    <property type="match status" value="1"/>
</dbReference>
<dbReference type="VEuPathDB" id="FungiDB:PV10_04286"/>
<dbReference type="EMBL" id="NAJM01000018">
    <property type="protein sequence ID" value="RVX71291.1"/>
    <property type="molecule type" value="Genomic_DNA"/>
</dbReference>
<evidence type="ECO:0000256" key="5">
    <source>
        <dbReference type="RuleBase" id="RU361187"/>
    </source>
</evidence>
<feature type="signal peptide" evidence="7">
    <location>
        <begin position="1"/>
        <end position="20"/>
    </location>
</feature>
<evidence type="ECO:0000256" key="7">
    <source>
        <dbReference type="SAM" id="SignalP"/>
    </source>
</evidence>
<comment type="similarity">
    <text evidence="1 5">Belongs to the glycosyl hydrolase 43 family.</text>
</comment>
<dbReference type="CDD" id="cd18820">
    <property type="entry name" value="GH43_LbAraf43-like"/>
    <property type="match status" value="1"/>
</dbReference>
<feature type="region of interest" description="Disordered" evidence="6">
    <location>
        <begin position="343"/>
        <end position="388"/>
    </location>
</feature>
<dbReference type="PANTHER" id="PTHR43817:SF1">
    <property type="entry name" value="HYDROLASE, FAMILY 43, PUTATIVE (AFU_ORTHOLOGUE AFUA_3G01660)-RELATED"/>
    <property type="match status" value="1"/>
</dbReference>
<evidence type="ECO:0000313" key="8">
    <source>
        <dbReference type="EMBL" id="RVX71291.1"/>
    </source>
</evidence>
<keyword evidence="3 5" id="KW-0378">Hydrolase</keyword>
<dbReference type="Proteomes" id="UP000288859">
    <property type="component" value="Unassembled WGS sequence"/>
</dbReference>
<keyword evidence="2 7" id="KW-0732">Signal</keyword>
<comment type="caution">
    <text evidence="8">The sequence shown here is derived from an EMBL/GenBank/DDBJ whole genome shotgun (WGS) entry which is preliminary data.</text>
</comment>
<evidence type="ECO:0000313" key="9">
    <source>
        <dbReference type="Proteomes" id="UP000288859"/>
    </source>
</evidence>
<evidence type="ECO:0008006" key="10">
    <source>
        <dbReference type="Google" id="ProtNLM"/>
    </source>
</evidence>
<sequence length="417" mass="46962">MNPRASLFVLALYFFQLCIAKRSKLASQASTYTNPILDGVGADPWVVHHGDSYYMTYTTHDNITILRSNTLTDWHDAETKLAFSPPPDTEYSYSLWAPELHFFDELDRWYIIFTADVDPDHPSPMQDMLCDFTCPAINHRMFVLESTGSDPWMSNYTFKSQLDTFDQFAIDGTAIPYLLVLARQVHILAGYAMHHPHDQPMDCVFSNIRTPDYLPTRSALGKDSYGRTVNDRLSSNEGPQQLTNPHTGQQFLIYSAARSDNRNYCLGQLELTGQDPMNPASWTKFTRGCIFQENPAAQVYGVGHASFTTSPDDKENWIIYHGMHDFEQGWDARSIRTQHFTWNKDGSPRFPKPAVGPFAFPSGQDGASGDGSGSTGPRETGRRERLGSTGLQKGLSLLDDILSKKVEWLYSKIRAGV</sequence>
<evidence type="ECO:0000256" key="6">
    <source>
        <dbReference type="SAM" id="MobiDB-lite"/>
    </source>
</evidence>
<dbReference type="Pfam" id="PF04616">
    <property type="entry name" value="Glyco_hydro_43"/>
    <property type="match status" value="1"/>
</dbReference>
<dbReference type="InterPro" id="IPR006710">
    <property type="entry name" value="Glyco_hydro_43"/>
</dbReference>
<dbReference type="GO" id="GO:0005975">
    <property type="term" value="P:carbohydrate metabolic process"/>
    <property type="evidence" value="ECO:0007669"/>
    <property type="project" value="InterPro"/>
</dbReference>
<accession>A0A438N6W1</accession>
<name>A0A438N6W1_EXOME</name>
<feature type="chain" id="PRO_5019391582" description="Beta-xylosidase C-terminal Concanavalin A-like domain-containing protein" evidence="7">
    <location>
        <begin position="21"/>
        <end position="417"/>
    </location>
</feature>
<organism evidence="8 9">
    <name type="scientific">Exophiala mesophila</name>
    <name type="common">Black yeast-like fungus</name>
    <dbReference type="NCBI Taxonomy" id="212818"/>
    <lineage>
        <taxon>Eukaryota</taxon>
        <taxon>Fungi</taxon>
        <taxon>Dikarya</taxon>
        <taxon>Ascomycota</taxon>
        <taxon>Pezizomycotina</taxon>
        <taxon>Eurotiomycetes</taxon>
        <taxon>Chaetothyriomycetidae</taxon>
        <taxon>Chaetothyriales</taxon>
        <taxon>Herpotrichiellaceae</taxon>
        <taxon>Exophiala</taxon>
    </lineage>
</organism>
<dbReference type="AlphaFoldDB" id="A0A438N6W1"/>
<gene>
    <name evidence="8" type="ORF">B0A52_04865</name>
</gene>
<dbReference type="InterPro" id="IPR023296">
    <property type="entry name" value="Glyco_hydro_beta-prop_sf"/>
</dbReference>
<evidence type="ECO:0000256" key="1">
    <source>
        <dbReference type="ARBA" id="ARBA00009865"/>
    </source>
</evidence>
<proteinExistence type="inferred from homology"/>
<dbReference type="Gene3D" id="2.115.10.20">
    <property type="entry name" value="Glycosyl hydrolase domain, family 43"/>
    <property type="match status" value="1"/>
</dbReference>
<evidence type="ECO:0000256" key="3">
    <source>
        <dbReference type="ARBA" id="ARBA00022801"/>
    </source>
</evidence>